<feature type="transmembrane region" description="Helical" evidence="6">
    <location>
        <begin position="136"/>
        <end position="162"/>
    </location>
</feature>
<dbReference type="CDD" id="cd06261">
    <property type="entry name" value="TM_PBP2"/>
    <property type="match status" value="1"/>
</dbReference>
<evidence type="ECO:0000256" key="2">
    <source>
        <dbReference type="ARBA" id="ARBA00022448"/>
    </source>
</evidence>
<protein>
    <submittedName>
        <fullName evidence="8">ABC transporter permease</fullName>
    </submittedName>
</protein>
<dbReference type="PROSITE" id="PS50928">
    <property type="entry name" value="ABC_TM1"/>
    <property type="match status" value="1"/>
</dbReference>
<comment type="subcellular location">
    <subcellularLocation>
        <location evidence="6">Cell membrane</location>
        <topology evidence="6">Multi-pass membrane protein</topology>
    </subcellularLocation>
    <subcellularLocation>
        <location evidence="1">Membrane</location>
        <topology evidence="1">Multi-pass membrane protein</topology>
    </subcellularLocation>
</comment>
<dbReference type="GO" id="GO:0031460">
    <property type="term" value="P:glycine betaine transport"/>
    <property type="evidence" value="ECO:0007669"/>
    <property type="project" value="TreeGrafter"/>
</dbReference>
<evidence type="ECO:0000256" key="1">
    <source>
        <dbReference type="ARBA" id="ARBA00004141"/>
    </source>
</evidence>
<accession>A0A3M8CQP7</accession>
<name>A0A3M8CQP7_9BACL</name>
<gene>
    <name evidence="8" type="ORF">EDM58_14190</name>
</gene>
<dbReference type="GO" id="GO:0005886">
    <property type="term" value="C:plasma membrane"/>
    <property type="evidence" value="ECO:0007669"/>
    <property type="project" value="UniProtKB-SubCell"/>
</dbReference>
<dbReference type="Proteomes" id="UP000281915">
    <property type="component" value="Unassembled WGS sequence"/>
</dbReference>
<keyword evidence="4 6" id="KW-1133">Transmembrane helix</keyword>
<feature type="transmembrane region" description="Helical" evidence="6">
    <location>
        <begin position="26"/>
        <end position="48"/>
    </location>
</feature>
<keyword evidence="2 6" id="KW-0813">Transport</keyword>
<organism evidence="8 9">
    <name type="scientific">Brevibacillus panacihumi</name>
    <dbReference type="NCBI Taxonomy" id="497735"/>
    <lineage>
        <taxon>Bacteria</taxon>
        <taxon>Bacillati</taxon>
        <taxon>Bacillota</taxon>
        <taxon>Bacilli</taxon>
        <taxon>Bacillales</taxon>
        <taxon>Paenibacillaceae</taxon>
        <taxon>Brevibacillus</taxon>
    </lineage>
</organism>
<evidence type="ECO:0000259" key="7">
    <source>
        <dbReference type="PROSITE" id="PS50928"/>
    </source>
</evidence>
<dbReference type="Pfam" id="PF00528">
    <property type="entry name" value="BPD_transp_1"/>
    <property type="match status" value="1"/>
</dbReference>
<keyword evidence="3 6" id="KW-0812">Transmembrane</keyword>
<dbReference type="InterPro" id="IPR000515">
    <property type="entry name" value="MetI-like"/>
</dbReference>
<dbReference type="AlphaFoldDB" id="A0A3M8CQP7"/>
<dbReference type="RefSeq" id="WP_122913896.1">
    <property type="nucleotide sequence ID" value="NZ_RHHT01000029.1"/>
</dbReference>
<dbReference type="PANTHER" id="PTHR30177">
    <property type="entry name" value="GLYCINE BETAINE/L-PROLINE TRANSPORT SYSTEM PERMEASE PROTEIN PROW"/>
    <property type="match status" value="1"/>
</dbReference>
<dbReference type="InterPro" id="IPR035906">
    <property type="entry name" value="MetI-like_sf"/>
</dbReference>
<evidence type="ECO:0000256" key="4">
    <source>
        <dbReference type="ARBA" id="ARBA00022989"/>
    </source>
</evidence>
<keyword evidence="5 6" id="KW-0472">Membrane</keyword>
<dbReference type="SUPFAM" id="SSF161098">
    <property type="entry name" value="MetI-like"/>
    <property type="match status" value="1"/>
</dbReference>
<dbReference type="FunFam" id="1.10.3720.10:FF:000001">
    <property type="entry name" value="Glycine betaine ABC transporter, permease"/>
    <property type="match status" value="1"/>
</dbReference>
<dbReference type="InterPro" id="IPR051204">
    <property type="entry name" value="ABC_transp_perm/SBD"/>
</dbReference>
<evidence type="ECO:0000256" key="3">
    <source>
        <dbReference type="ARBA" id="ARBA00022692"/>
    </source>
</evidence>
<dbReference type="EMBL" id="RHHT01000029">
    <property type="protein sequence ID" value="RNB77627.1"/>
    <property type="molecule type" value="Genomic_DNA"/>
</dbReference>
<feature type="transmembrane region" description="Helical" evidence="6">
    <location>
        <begin position="69"/>
        <end position="97"/>
    </location>
</feature>
<sequence>MDLLIGTLGVFASSWKQLLAFTGEHLFMSASAILIAIAAGVPLAVWMTRNQRVAFLIQTTINAIQTIPTISLLLIVMIFLGLGYGTAITALALYSLLPIVQNTYAGLENVNKNLIEAGTGMGMTKLQLLTKVKIPLAMPIILTGIRVATVVSIGAATMATFVGAGGLGEMIMRGIVTTDDQKVLAGAIPAALLVILVDLILGKIEKRANFRLQTAKAQK</sequence>
<evidence type="ECO:0000256" key="5">
    <source>
        <dbReference type="ARBA" id="ARBA00023136"/>
    </source>
</evidence>
<proteinExistence type="inferred from homology"/>
<feature type="domain" description="ABC transmembrane type-1" evidence="7">
    <location>
        <begin position="22"/>
        <end position="201"/>
    </location>
</feature>
<comment type="similarity">
    <text evidence="6">Belongs to the binding-protein-dependent transport system permease family.</text>
</comment>
<dbReference type="PANTHER" id="PTHR30177:SF4">
    <property type="entry name" value="OSMOPROTECTANT IMPORT PERMEASE PROTEIN OSMW"/>
    <property type="match status" value="1"/>
</dbReference>
<comment type="caution">
    <text evidence="8">The sequence shown here is derived from an EMBL/GenBank/DDBJ whole genome shotgun (WGS) entry which is preliminary data.</text>
</comment>
<evidence type="ECO:0000256" key="6">
    <source>
        <dbReference type="RuleBase" id="RU363032"/>
    </source>
</evidence>
<reference evidence="8 9" key="1">
    <citation type="submission" date="2018-10" db="EMBL/GenBank/DDBJ databases">
        <title>Phylogenomics of Brevibacillus.</title>
        <authorList>
            <person name="Dunlap C."/>
        </authorList>
    </citation>
    <scope>NUCLEOTIDE SEQUENCE [LARGE SCALE GENOMIC DNA]</scope>
    <source>
        <strain evidence="8 9">JCM 15085</strain>
    </source>
</reference>
<dbReference type="GO" id="GO:0055085">
    <property type="term" value="P:transmembrane transport"/>
    <property type="evidence" value="ECO:0007669"/>
    <property type="project" value="InterPro"/>
</dbReference>
<dbReference type="Gene3D" id="1.10.3720.10">
    <property type="entry name" value="MetI-like"/>
    <property type="match status" value="1"/>
</dbReference>
<evidence type="ECO:0000313" key="8">
    <source>
        <dbReference type="EMBL" id="RNB77627.1"/>
    </source>
</evidence>
<feature type="transmembrane region" description="Helical" evidence="6">
    <location>
        <begin position="183"/>
        <end position="202"/>
    </location>
</feature>
<evidence type="ECO:0000313" key="9">
    <source>
        <dbReference type="Proteomes" id="UP000281915"/>
    </source>
</evidence>